<dbReference type="AlphaFoldDB" id="A0A8X6GKZ5"/>
<dbReference type="EMBL" id="BMAO01006186">
    <property type="protein sequence ID" value="GFR06781.1"/>
    <property type="molecule type" value="Genomic_DNA"/>
</dbReference>
<dbReference type="Proteomes" id="UP000887116">
    <property type="component" value="Unassembled WGS sequence"/>
</dbReference>
<protein>
    <submittedName>
        <fullName evidence="1">Uncharacterized protein</fullName>
    </submittedName>
</protein>
<proteinExistence type="predicted"/>
<evidence type="ECO:0000313" key="2">
    <source>
        <dbReference type="Proteomes" id="UP000887116"/>
    </source>
</evidence>
<name>A0A8X6GKZ5_TRICU</name>
<keyword evidence="2" id="KW-1185">Reference proteome</keyword>
<comment type="caution">
    <text evidence="1">The sequence shown here is derived from an EMBL/GenBank/DDBJ whole genome shotgun (WGS) entry which is preliminary data.</text>
</comment>
<organism evidence="1 2">
    <name type="scientific">Trichonephila clavata</name>
    <name type="common">Joro spider</name>
    <name type="synonym">Nephila clavata</name>
    <dbReference type="NCBI Taxonomy" id="2740835"/>
    <lineage>
        <taxon>Eukaryota</taxon>
        <taxon>Metazoa</taxon>
        <taxon>Ecdysozoa</taxon>
        <taxon>Arthropoda</taxon>
        <taxon>Chelicerata</taxon>
        <taxon>Arachnida</taxon>
        <taxon>Araneae</taxon>
        <taxon>Araneomorphae</taxon>
        <taxon>Entelegynae</taxon>
        <taxon>Araneoidea</taxon>
        <taxon>Nephilidae</taxon>
        <taxon>Trichonephila</taxon>
    </lineage>
</organism>
<evidence type="ECO:0000313" key="1">
    <source>
        <dbReference type="EMBL" id="GFR06781.1"/>
    </source>
</evidence>
<sequence length="105" mass="11727">MDSSVSNILSNQVDPLFTLTELICEIMSMASELMVLQKTENFHAAVCKQFVGISLFLMMSQRFKKIEGLNSSNKTCLQTQITSSRVVEILGRPLLVLHGTGCPFW</sequence>
<reference evidence="1" key="1">
    <citation type="submission" date="2020-07" db="EMBL/GenBank/DDBJ databases">
        <title>Multicomponent nature underlies the extraordinary mechanical properties of spider dragline silk.</title>
        <authorList>
            <person name="Kono N."/>
            <person name="Nakamura H."/>
            <person name="Mori M."/>
            <person name="Yoshida Y."/>
            <person name="Ohtoshi R."/>
            <person name="Malay A.D."/>
            <person name="Moran D.A.P."/>
            <person name="Tomita M."/>
            <person name="Numata K."/>
            <person name="Arakawa K."/>
        </authorList>
    </citation>
    <scope>NUCLEOTIDE SEQUENCE</scope>
</reference>
<accession>A0A8X6GKZ5</accession>
<gene>
    <name evidence="1" type="ORF">TNCT_298731</name>
</gene>